<dbReference type="Pfam" id="PF03626">
    <property type="entry name" value="COX4_pro"/>
    <property type="match status" value="1"/>
</dbReference>
<comment type="subcellular location">
    <subcellularLocation>
        <location evidence="1">Cell membrane</location>
        <topology evidence="1">Multi-pass membrane protein</topology>
    </subcellularLocation>
</comment>
<evidence type="ECO:0000256" key="5">
    <source>
        <dbReference type="ARBA" id="ARBA00023136"/>
    </source>
</evidence>
<accession>A0A6J6HR97</accession>
<keyword evidence="2" id="KW-1003">Cell membrane</keyword>
<evidence type="ECO:0000313" key="7">
    <source>
        <dbReference type="EMBL" id="CAB4611108.1"/>
    </source>
</evidence>
<keyword evidence="3 6" id="KW-0812">Transmembrane</keyword>
<organism evidence="7">
    <name type="scientific">freshwater metagenome</name>
    <dbReference type="NCBI Taxonomy" id="449393"/>
    <lineage>
        <taxon>unclassified sequences</taxon>
        <taxon>metagenomes</taxon>
        <taxon>ecological metagenomes</taxon>
    </lineage>
</organism>
<feature type="transmembrane region" description="Helical" evidence="6">
    <location>
        <begin position="57"/>
        <end position="78"/>
    </location>
</feature>
<evidence type="ECO:0000256" key="1">
    <source>
        <dbReference type="ARBA" id="ARBA00004651"/>
    </source>
</evidence>
<dbReference type="EMBL" id="CAEZUO010000063">
    <property type="protein sequence ID" value="CAB4611108.1"/>
    <property type="molecule type" value="Genomic_DNA"/>
</dbReference>
<dbReference type="InterPro" id="IPR005171">
    <property type="entry name" value="Cyt_c_oxidase_su4_prok"/>
</dbReference>
<dbReference type="AlphaFoldDB" id="A0A6J6HR97"/>
<sequence length="118" mass="13546">MTVTSHDNVPTTVLDGAVKDYSRDKVYVLTAIFLAVLTIIEVFTYAAPDFPVWADELLIPVLMILMAVKFFTILYVFMHLKFDKPILTRLFYMGLVLAVFVYIAMLSTFRIWFDGKHG</sequence>
<feature type="transmembrane region" description="Helical" evidence="6">
    <location>
        <begin position="26"/>
        <end position="45"/>
    </location>
</feature>
<protein>
    <submittedName>
        <fullName evidence="7">Unannotated protein</fullName>
    </submittedName>
</protein>
<reference evidence="7" key="1">
    <citation type="submission" date="2020-05" db="EMBL/GenBank/DDBJ databases">
        <authorList>
            <person name="Chiriac C."/>
            <person name="Salcher M."/>
            <person name="Ghai R."/>
            <person name="Kavagutti S V."/>
        </authorList>
    </citation>
    <scope>NUCLEOTIDE SEQUENCE</scope>
</reference>
<feature type="transmembrane region" description="Helical" evidence="6">
    <location>
        <begin position="90"/>
        <end position="113"/>
    </location>
</feature>
<keyword evidence="5 6" id="KW-0472">Membrane</keyword>
<evidence type="ECO:0000256" key="2">
    <source>
        <dbReference type="ARBA" id="ARBA00022475"/>
    </source>
</evidence>
<gene>
    <name evidence="7" type="ORF">UFOPK1827_01278</name>
    <name evidence="8" type="ORF">UFOPK3708_01195</name>
</gene>
<evidence type="ECO:0000256" key="3">
    <source>
        <dbReference type="ARBA" id="ARBA00022692"/>
    </source>
</evidence>
<evidence type="ECO:0000256" key="6">
    <source>
        <dbReference type="SAM" id="Phobius"/>
    </source>
</evidence>
<evidence type="ECO:0000256" key="4">
    <source>
        <dbReference type="ARBA" id="ARBA00022989"/>
    </source>
</evidence>
<evidence type="ECO:0000313" key="8">
    <source>
        <dbReference type="EMBL" id="CAB4936853.1"/>
    </source>
</evidence>
<name>A0A6J6HR97_9ZZZZ</name>
<dbReference type="EMBL" id="CAFBNA010000073">
    <property type="protein sequence ID" value="CAB4936853.1"/>
    <property type="molecule type" value="Genomic_DNA"/>
</dbReference>
<dbReference type="GO" id="GO:0005886">
    <property type="term" value="C:plasma membrane"/>
    <property type="evidence" value="ECO:0007669"/>
    <property type="project" value="UniProtKB-SubCell"/>
</dbReference>
<keyword evidence="4 6" id="KW-1133">Transmembrane helix</keyword>
<proteinExistence type="predicted"/>